<evidence type="ECO:0000313" key="2">
    <source>
        <dbReference type="Proteomes" id="UP000050761"/>
    </source>
</evidence>
<reference evidence="3" key="2">
    <citation type="submission" date="2019-09" db="UniProtKB">
        <authorList>
            <consortium name="WormBaseParasite"/>
        </authorList>
    </citation>
    <scope>IDENTIFICATION</scope>
</reference>
<protein>
    <submittedName>
        <fullName evidence="1 3">Uncharacterized protein</fullName>
    </submittedName>
</protein>
<sequence length="89" mass="9848">MSSATHLSREGRAILAKLDCHSNRTGHLRIPPNPRSPFAKSLPRLLEQGHLAIQLSSSQPDGCSVWSVMEQKICTTRNATLEQLKAELM</sequence>
<evidence type="ECO:0000313" key="1">
    <source>
        <dbReference type="EMBL" id="VDO86412.1"/>
    </source>
</evidence>
<gene>
    <name evidence="1" type="ORF">HPBE_LOCUS10811</name>
</gene>
<proteinExistence type="predicted"/>
<dbReference type="EMBL" id="UZAH01026890">
    <property type="protein sequence ID" value="VDO86412.1"/>
    <property type="molecule type" value="Genomic_DNA"/>
</dbReference>
<dbReference type="WBParaSite" id="HPBE_0001081001-mRNA-1">
    <property type="protein sequence ID" value="HPBE_0001081001-mRNA-1"/>
    <property type="gene ID" value="HPBE_0001081001"/>
</dbReference>
<accession>A0A3P8CQA3</accession>
<dbReference type="AlphaFoldDB" id="A0A183FSB0"/>
<name>A0A183FSB0_HELPZ</name>
<dbReference type="Proteomes" id="UP000050761">
    <property type="component" value="Unassembled WGS sequence"/>
</dbReference>
<organism evidence="2 3">
    <name type="scientific">Heligmosomoides polygyrus</name>
    <name type="common">Parasitic roundworm</name>
    <dbReference type="NCBI Taxonomy" id="6339"/>
    <lineage>
        <taxon>Eukaryota</taxon>
        <taxon>Metazoa</taxon>
        <taxon>Ecdysozoa</taxon>
        <taxon>Nematoda</taxon>
        <taxon>Chromadorea</taxon>
        <taxon>Rhabditida</taxon>
        <taxon>Rhabditina</taxon>
        <taxon>Rhabditomorpha</taxon>
        <taxon>Strongyloidea</taxon>
        <taxon>Heligmosomidae</taxon>
        <taxon>Heligmosomoides</taxon>
    </lineage>
</organism>
<accession>A0A183FSB0</accession>
<keyword evidence="2" id="KW-1185">Reference proteome</keyword>
<reference evidence="1 2" key="1">
    <citation type="submission" date="2018-11" db="EMBL/GenBank/DDBJ databases">
        <authorList>
            <consortium name="Pathogen Informatics"/>
        </authorList>
    </citation>
    <scope>NUCLEOTIDE SEQUENCE [LARGE SCALE GENOMIC DNA]</scope>
</reference>
<evidence type="ECO:0000313" key="3">
    <source>
        <dbReference type="WBParaSite" id="HPBE_0001081001-mRNA-1"/>
    </source>
</evidence>